<evidence type="ECO:0000313" key="1">
    <source>
        <dbReference type="EMBL" id="KAH7865320.1"/>
    </source>
</evidence>
<dbReference type="EMBL" id="CM037159">
    <property type="protein sequence ID" value="KAH7865320.1"/>
    <property type="molecule type" value="Genomic_DNA"/>
</dbReference>
<comment type="caution">
    <text evidence="1">The sequence shown here is derived from an EMBL/GenBank/DDBJ whole genome shotgun (WGS) entry which is preliminary data.</text>
</comment>
<dbReference type="Proteomes" id="UP000828048">
    <property type="component" value="Chromosome 9"/>
</dbReference>
<reference evidence="1 2" key="1">
    <citation type="journal article" date="2021" name="Hortic Res">
        <title>High-quality reference genome and annotation aids understanding of berry development for evergreen blueberry (Vaccinium darrowii).</title>
        <authorList>
            <person name="Yu J."/>
            <person name="Hulse-Kemp A.M."/>
            <person name="Babiker E."/>
            <person name="Staton M."/>
        </authorList>
    </citation>
    <scope>NUCLEOTIDE SEQUENCE [LARGE SCALE GENOMIC DNA]</scope>
    <source>
        <strain evidence="2">cv. NJ 8807/NJ 8810</strain>
        <tissue evidence="1">Young leaf</tissue>
    </source>
</reference>
<name>A0ACB7ZI79_9ERIC</name>
<evidence type="ECO:0000313" key="2">
    <source>
        <dbReference type="Proteomes" id="UP000828048"/>
    </source>
</evidence>
<sequence>MKQTVVIVNAELPVKPKSRYDLGNSSLKARCGAGVVIDKNGAILTSEYLVPDNANAIRVRRGIDETFWEAKLMYRSRKHDLAIIVPKEKVDRFHFATFDTEDRFDVGKEVLSISHTGDFLYSLMIGHLACQDHRFFRDVWEEKEDVAPFSLSDDLKLMQINNFHSGENAMGAPVFSSSGKVIGLTSFVLKGYDFAVHSTVLKEFCGSYQEAIGKGKGKAEEE</sequence>
<keyword evidence="2" id="KW-1185">Reference proteome</keyword>
<accession>A0ACB7ZI79</accession>
<proteinExistence type="predicted"/>
<organism evidence="1 2">
    <name type="scientific">Vaccinium darrowii</name>
    <dbReference type="NCBI Taxonomy" id="229202"/>
    <lineage>
        <taxon>Eukaryota</taxon>
        <taxon>Viridiplantae</taxon>
        <taxon>Streptophyta</taxon>
        <taxon>Embryophyta</taxon>
        <taxon>Tracheophyta</taxon>
        <taxon>Spermatophyta</taxon>
        <taxon>Magnoliopsida</taxon>
        <taxon>eudicotyledons</taxon>
        <taxon>Gunneridae</taxon>
        <taxon>Pentapetalae</taxon>
        <taxon>asterids</taxon>
        <taxon>Ericales</taxon>
        <taxon>Ericaceae</taxon>
        <taxon>Vaccinioideae</taxon>
        <taxon>Vaccinieae</taxon>
        <taxon>Vaccinium</taxon>
    </lineage>
</organism>
<protein>
    <submittedName>
        <fullName evidence="1">Uncharacterized protein</fullName>
    </submittedName>
</protein>
<gene>
    <name evidence="1" type="ORF">Vadar_005116</name>
</gene>